<feature type="transmembrane region" description="Helical" evidence="9">
    <location>
        <begin position="126"/>
        <end position="147"/>
    </location>
</feature>
<evidence type="ECO:0000256" key="5">
    <source>
        <dbReference type="ARBA" id="ARBA00022692"/>
    </source>
</evidence>
<keyword evidence="3" id="KW-1003">Cell membrane</keyword>
<keyword evidence="4 9" id="KW-0997">Cell inner membrane</keyword>
<keyword evidence="2 9" id="KW-0813">Transport</keyword>
<dbReference type="GO" id="GO:0022857">
    <property type="term" value="F:transmembrane transporter activity"/>
    <property type="evidence" value="ECO:0007669"/>
    <property type="project" value="UniProtKB-UniRule"/>
</dbReference>
<evidence type="ECO:0000256" key="3">
    <source>
        <dbReference type="ARBA" id="ARBA00022475"/>
    </source>
</evidence>
<dbReference type="GO" id="GO:0015740">
    <property type="term" value="P:C4-dicarboxylate transport"/>
    <property type="evidence" value="ECO:0007669"/>
    <property type="project" value="TreeGrafter"/>
</dbReference>
<dbReference type="InterPro" id="IPR007387">
    <property type="entry name" value="TRAP_DctQ"/>
</dbReference>
<keyword evidence="12" id="KW-1185">Reference proteome</keyword>
<reference evidence="11 12" key="1">
    <citation type="submission" date="2018-04" db="EMBL/GenBank/DDBJ databases">
        <title>Genomic Encyclopedia of Archaeal and Bacterial Type Strains, Phase II (KMG-II): from individual species to whole genera.</title>
        <authorList>
            <person name="Goeker M."/>
        </authorList>
    </citation>
    <scope>NUCLEOTIDE SEQUENCE [LARGE SCALE GENOMIC DNA]</scope>
    <source>
        <strain evidence="11 12">DSM 29329</strain>
    </source>
</reference>
<comment type="subcellular location">
    <subcellularLocation>
        <location evidence="1 9">Cell inner membrane</location>
        <topology evidence="1 9">Multi-pass membrane protein</topology>
    </subcellularLocation>
</comment>
<keyword evidence="6 9" id="KW-1133">Transmembrane helix</keyword>
<evidence type="ECO:0000313" key="12">
    <source>
        <dbReference type="Proteomes" id="UP000244069"/>
    </source>
</evidence>
<evidence type="ECO:0000256" key="8">
    <source>
        <dbReference type="ARBA" id="ARBA00038436"/>
    </source>
</evidence>
<dbReference type="PANTHER" id="PTHR35011">
    <property type="entry name" value="2,3-DIKETO-L-GULONATE TRAP TRANSPORTER SMALL PERMEASE PROTEIN YIAM"/>
    <property type="match status" value="1"/>
</dbReference>
<comment type="caution">
    <text evidence="11">The sequence shown here is derived from an EMBL/GenBank/DDBJ whole genome shotgun (WGS) entry which is preliminary data.</text>
</comment>
<evidence type="ECO:0000256" key="7">
    <source>
        <dbReference type="ARBA" id="ARBA00023136"/>
    </source>
</evidence>
<accession>A0A2T6AQA9</accession>
<feature type="transmembrane region" description="Helical" evidence="9">
    <location>
        <begin position="89"/>
        <end position="105"/>
    </location>
</feature>
<feature type="transmembrane region" description="Helical" evidence="9">
    <location>
        <begin position="167"/>
        <end position="187"/>
    </location>
</feature>
<keyword evidence="5 9" id="KW-0812">Transmembrane</keyword>
<protein>
    <recommendedName>
        <fullName evidence="9">TRAP transporter small permease protein</fullName>
    </recommendedName>
</protein>
<evidence type="ECO:0000256" key="1">
    <source>
        <dbReference type="ARBA" id="ARBA00004429"/>
    </source>
</evidence>
<keyword evidence="7 9" id="KW-0472">Membrane</keyword>
<gene>
    <name evidence="11" type="ORF">C8N44_11994</name>
</gene>
<proteinExistence type="inferred from homology"/>
<dbReference type="EMBL" id="QBKN01000019">
    <property type="protein sequence ID" value="PTX45936.1"/>
    <property type="molecule type" value="Genomic_DNA"/>
</dbReference>
<dbReference type="InterPro" id="IPR055348">
    <property type="entry name" value="DctQ"/>
</dbReference>
<evidence type="ECO:0000256" key="9">
    <source>
        <dbReference type="RuleBase" id="RU369079"/>
    </source>
</evidence>
<dbReference type="GO" id="GO:0005886">
    <property type="term" value="C:plasma membrane"/>
    <property type="evidence" value="ECO:0007669"/>
    <property type="project" value="UniProtKB-SubCell"/>
</dbReference>
<feature type="domain" description="Tripartite ATP-independent periplasmic transporters DctQ component" evidence="10">
    <location>
        <begin position="65"/>
        <end position="191"/>
    </location>
</feature>
<comment type="function">
    <text evidence="9">Part of the tripartite ATP-independent periplasmic (TRAP) transport system.</text>
</comment>
<comment type="similarity">
    <text evidence="8 9">Belongs to the TRAP transporter small permease family.</text>
</comment>
<organism evidence="11 12">
    <name type="scientific">Allosediminivita pacifica</name>
    <dbReference type="NCBI Taxonomy" id="1267769"/>
    <lineage>
        <taxon>Bacteria</taxon>
        <taxon>Pseudomonadati</taxon>
        <taxon>Pseudomonadota</taxon>
        <taxon>Alphaproteobacteria</taxon>
        <taxon>Rhodobacterales</taxon>
        <taxon>Paracoccaceae</taxon>
        <taxon>Allosediminivita</taxon>
    </lineage>
</organism>
<dbReference type="PANTHER" id="PTHR35011:SF2">
    <property type="entry name" value="2,3-DIKETO-L-GULONATE TRAP TRANSPORTER SMALL PERMEASE PROTEIN YIAM"/>
    <property type="match status" value="1"/>
</dbReference>
<sequence length="216" mass="24063">MSADEERHVERDLHTMGEVQVPAAEDDIDDSRYVSGLPGVLGVIDVAIARIEAVLLAVGVLLMAFNTIANVVGRYVFGTSLYFSEELNQALIILITFAGISYAARHGRHIRMSAIFDALTPALRKPLMILIALVTAAAMFLLTWYSIDYVQTQASRGRLLPAMQIPVWWIIVWAPLGFFLTGLQYTLTAIKNILQENIWLSTSTMEGYDDTREEEV</sequence>
<evidence type="ECO:0000256" key="4">
    <source>
        <dbReference type="ARBA" id="ARBA00022519"/>
    </source>
</evidence>
<evidence type="ECO:0000313" key="11">
    <source>
        <dbReference type="EMBL" id="PTX45936.1"/>
    </source>
</evidence>
<evidence type="ECO:0000256" key="2">
    <source>
        <dbReference type="ARBA" id="ARBA00022448"/>
    </source>
</evidence>
<dbReference type="Proteomes" id="UP000244069">
    <property type="component" value="Unassembled WGS sequence"/>
</dbReference>
<evidence type="ECO:0000256" key="6">
    <source>
        <dbReference type="ARBA" id="ARBA00022989"/>
    </source>
</evidence>
<dbReference type="Pfam" id="PF04290">
    <property type="entry name" value="DctQ"/>
    <property type="match status" value="1"/>
</dbReference>
<evidence type="ECO:0000259" key="10">
    <source>
        <dbReference type="Pfam" id="PF04290"/>
    </source>
</evidence>
<dbReference type="AlphaFoldDB" id="A0A2T6AQA9"/>
<comment type="subunit">
    <text evidence="9">The complex comprises the extracytoplasmic solute receptor protein and the two transmembrane proteins.</text>
</comment>
<name>A0A2T6AQA9_9RHOB</name>
<feature type="transmembrane region" description="Helical" evidence="9">
    <location>
        <begin position="54"/>
        <end position="77"/>
    </location>
</feature>